<evidence type="ECO:0000256" key="3">
    <source>
        <dbReference type="ARBA" id="ARBA00023268"/>
    </source>
</evidence>
<dbReference type="GO" id="GO:0005737">
    <property type="term" value="C:cytoplasm"/>
    <property type="evidence" value="ECO:0007669"/>
    <property type="project" value="TreeGrafter"/>
</dbReference>
<dbReference type="PROSITE" id="PS51790">
    <property type="entry name" value="MSRB"/>
    <property type="match status" value="1"/>
</dbReference>
<dbReference type="Pfam" id="PF01641">
    <property type="entry name" value="SelR"/>
    <property type="match status" value="1"/>
</dbReference>
<dbReference type="PANTHER" id="PTHR42799:SF2">
    <property type="entry name" value="MITOCHONDRIAL PEPTIDE METHIONINE SULFOXIDE REDUCTASE"/>
    <property type="match status" value="1"/>
</dbReference>
<dbReference type="Gene3D" id="3.40.30.10">
    <property type="entry name" value="Glutaredoxin"/>
    <property type="match status" value="1"/>
</dbReference>
<organism evidence="11 12">
    <name type="scientific">Pseudoalteromonas peptidolytica F12-50-A1</name>
    <dbReference type="NCBI Taxonomy" id="1315280"/>
    <lineage>
        <taxon>Bacteria</taxon>
        <taxon>Pseudomonadati</taxon>
        <taxon>Pseudomonadota</taxon>
        <taxon>Gammaproteobacteria</taxon>
        <taxon>Alteromonadales</taxon>
        <taxon>Pseudoalteromonadaceae</taxon>
        <taxon>Pseudoalteromonas</taxon>
    </lineage>
</organism>
<dbReference type="InterPro" id="IPR036509">
    <property type="entry name" value="Met_Sox_Rdtase_MsrA_sf"/>
</dbReference>
<dbReference type="PANTHER" id="PTHR42799">
    <property type="entry name" value="MITOCHONDRIAL PEPTIDE METHIONINE SULFOXIDE REDUCTASE"/>
    <property type="match status" value="1"/>
</dbReference>
<dbReference type="AlphaFoldDB" id="A0A8I0MV86"/>
<evidence type="ECO:0000313" key="12">
    <source>
        <dbReference type="Proteomes" id="UP000660708"/>
    </source>
</evidence>
<feature type="domain" description="MsrB" evidence="10">
    <location>
        <begin position="303"/>
        <end position="427"/>
    </location>
</feature>
<dbReference type="InterPro" id="IPR012336">
    <property type="entry name" value="Thioredoxin-like_fold"/>
</dbReference>
<keyword evidence="12" id="KW-1185">Reference proteome</keyword>
<dbReference type="SUPFAM" id="SSF51316">
    <property type="entry name" value="Mss4-like"/>
    <property type="match status" value="1"/>
</dbReference>
<dbReference type="GO" id="GO:0033743">
    <property type="term" value="F:peptide-methionine (R)-S-oxide reductase activity"/>
    <property type="evidence" value="ECO:0007669"/>
    <property type="project" value="UniProtKB-EC"/>
</dbReference>
<dbReference type="SUPFAM" id="SSF52833">
    <property type="entry name" value="Thioredoxin-like"/>
    <property type="match status" value="1"/>
</dbReference>
<comment type="catalytic activity">
    <reaction evidence="7 8">
        <text>[thioredoxin]-disulfide + L-methionine + H2O = L-methionine (S)-S-oxide + [thioredoxin]-dithiol</text>
        <dbReference type="Rhea" id="RHEA:19993"/>
        <dbReference type="Rhea" id="RHEA-COMP:10698"/>
        <dbReference type="Rhea" id="RHEA-COMP:10700"/>
        <dbReference type="ChEBI" id="CHEBI:15377"/>
        <dbReference type="ChEBI" id="CHEBI:29950"/>
        <dbReference type="ChEBI" id="CHEBI:50058"/>
        <dbReference type="ChEBI" id="CHEBI:57844"/>
        <dbReference type="ChEBI" id="CHEBI:58772"/>
        <dbReference type="EC" id="1.8.4.11"/>
    </reaction>
</comment>
<dbReference type="GO" id="GO:0008113">
    <property type="term" value="F:peptide-methionine (S)-S-oxide reductase activity"/>
    <property type="evidence" value="ECO:0007669"/>
    <property type="project" value="UniProtKB-UniRule"/>
</dbReference>
<comment type="catalytic activity">
    <reaction evidence="5 8">
        <text>L-methionyl-[protein] + [thioredoxin]-disulfide + H2O = L-methionyl-(S)-S-oxide-[protein] + [thioredoxin]-dithiol</text>
        <dbReference type="Rhea" id="RHEA:14217"/>
        <dbReference type="Rhea" id="RHEA-COMP:10698"/>
        <dbReference type="Rhea" id="RHEA-COMP:10700"/>
        <dbReference type="Rhea" id="RHEA-COMP:12313"/>
        <dbReference type="Rhea" id="RHEA-COMP:12315"/>
        <dbReference type="ChEBI" id="CHEBI:15377"/>
        <dbReference type="ChEBI" id="CHEBI:16044"/>
        <dbReference type="ChEBI" id="CHEBI:29950"/>
        <dbReference type="ChEBI" id="CHEBI:44120"/>
        <dbReference type="ChEBI" id="CHEBI:50058"/>
        <dbReference type="EC" id="1.8.4.11"/>
    </reaction>
</comment>
<protein>
    <recommendedName>
        <fullName evidence="8">Peptide methionine sulfoxide reductase MsrA</fullName>
        <shortName evidence="8">Protein-methionine-S-oxide reductase</shortName>
        <ecNumber evidence="8">1.8.4.11</ecNumber>
    </recommendedName>
    <alternativeName>
        <fullName evidence="8">Peptide-methionine (S)-S-oxide reductase</fullName>
        <shortName evidence="8">Peptide Met(O) reductase</shortName>
    </alternativeName>
</protein>
<comment type="function">
    <text evidence="4 8">Has an important function as a repair enzyme for proteins that have been inactivated by oxidation. Catalyzes the reversible oxidation-reduction of methionine sulfoxide in proteins to methionine.</text>
</comment>
<accession>A0A8I0MV86</accession>
<dbReference type="InterPro" id="IPR002579">
    <property type="entry name" value="Met_Sox_Rdtase_MsrB_dom"/>
</dbReference>
<evidence type="ECO:0000256" key="7">
    <source>
        <dbReference type="ARBA" id="ARBA00048782"/>
    </source>
</evidence>
<dbReference type="Gene3D" id="2.170.150.20">
    <property type="entry name" value="Peptide methionine sulfoxide reductase"/>
    <property type="match status" value="1"/>
</dbReference>
<dbReference type="InterPro" id="IPR002569">
    <property type="entry name" value="Met_Sox_Rdtase_MsrA_dom"/>
</dbReference>
<name>A0A8I0MV86_9GAMM</name>
<dbReference type="EMBL" id="AQHF01000021">
    <property type="protein sequence ID" value="MBE0346494.1"/>
    <property type="molecule type" value="Genomic_DNA"/>
</dbReference>
<keyword evidence="3" id="KW-0511">Multifunctional enzyme</keyword>
<dbReference type="SUPFAM" id="SSF55068">
    <property type="entry name" value="Peptide methionine sulfoxide reductase"/>
    <property type="match status" value="1"/>
</dbReference>
<dbReference type="EC" id="1.8.4.11" evidence="8"/>
<dbReference type="Pfam" id="PF01625">
    <property type="entry name" value="PMSR"/>
    <property type="match status" value="1"/>
</dbReference>
<evidence type="ECO:0000256" key="1">
    <source>
        <dbReference type="ARBA" id="ARBA00005591"/>
    </source>
</evidence>
<dbReference type="HAMAP" id="MF_01401">
    <property type="entry name" value="MsrA"/>
    <property type="match status" value="1"/>
</dbReference>
<comment type="similarity">
    <text evidence="1 8">Belongs to the MsrA Met sulfoxide reductase family.</text>
</comment>
<evidence type="ECO:0000256" key="9">
    <source>
        <dbReference type="SAM" id="SignalP"/>
    </source>
</evidence>
<feature type="active site" evidence="8">
    <location>
        <position position="49"/>
    </location>
</feature>
<reference evidence="11 12" key="1">
    <citation type="submission" date="2015-06" db="EMBL/GenBank/DDBJ databases">
        <title>Genome sequence of Pseudoalteromonas peptidolytica.</title>
        <authorList>
            <person name="Xie B.-B."/>
            <person name="Rong J.-C."/>
            <person name="Qin Q.-L."/>
            <person name="Zhang Y.-Z."/>
        </authorList>
    </citation>
    <scope>NUCLEOTIDE SEQUENCE [LARGE SCALE GENOMIC DNA]</scope>
    <source>
        <strain evidence="11 12">F12-50-A1</strain>
    </source>
</reference>
<keyword evidence="2 8" id="KW-0560">Oxidoreductase</keyword>
<dbReference type="Proteomes" id="UP000660708">
    <property type="component" value="Unassembled WGS sequence"/>
</dbReference>
<dbReference type="InterPro" id="IPR036249">
    <property type="entry name" value="Thioredoxin-like_sf"/>
</dbReference>
<evidence type="ECO:0000256" key="4">
    <source>
        <dbReference type="ARBA" id="ARBA00024679"/>
    </source>
</evidence>
<gene>
    <name evidence="11" type="primary">msrAB</name>
    <name evidence="8" type="synonym">msrA</name>
    <name evidence="11" type="ORF">PPEP_a3733</name>
</gene>
<evidence type="ECO:0000259" key="10">
    <source>
        <dbReference type="PROSITE" id="PS51790"/>
    </source>
</evidence>
<dbReference type="Pfam" id="PF13098">
    <property type="entry name" value="Thioredoxin_2"/>
    <property type="match status" value="1"/>
</dbReference>
<keyword evidence="9" id="KW-0732">Signal</keyword>
<feature type="signal peptide" evidence="9">
    <location>
        <begin position="1"/>
        <end position="24"/>
    </location>
</feature>
<feature type="chain" id="PRO_5034410188" description="Peptide methionine sulfoxide reductase MsrA" evidence="9">
    <location>
        <begin position="25"/>
        <end position="432"/>
    </location>
</feature>
<sequence length="432" mass="48399">MKMVYLAVAAGGLILAGSAITANAGTGMPEPKVDGASNHIKTLVLGSGCFWGPEKRYEKMTGVIDAESGYADGKGFTPTYKEIIKASRRFDENNYAEVVKVTYNANLLTTEALLKSYFESHDPTQSNRQGNDVGTQYRSIILYSDTQQGDTAEAVKVQFQQRLSNAGFGKIQTSIKPLRKFYPAEEYHQNYLAKNPNGYCPDHSTGVTFEKAEKTEVDNSLLLTGKHIVIIDSRSYCPYCEKLKKEVINDYQGDIPLHFRFADQLQGLTIKTATWATPTILFTENGKESYGFQGYMKRSDFYKALGAFKLGRSEAFNIAFQKGTERPFCKQYDIFKNTPDGVFVDKLSGKALFDTRDRFNSGTGWLSFTHPVEGSVTYHQDLSHAMVRTEIRSKSSGIHLGHVFKNEGPKGEDRYCINAQVLEFKLRDKFSK</sequence>
<comment type="catalytic activity">
    <reaction evidence="6">
        <text>L-methionyl-[protein] + [thioredoxin]-disulfide + H2O = L-methionyl-(R)-S-oxide-[protein] + [thioredoxin]-dithiol</text>
        <dbReference type="Rhea" id="RHEA:24164"/>
        <dbReference type="Rhea" id="RHEA-COMP:10698"/>
        <dbReference type="Rhea" id="RHEA-COMP:10700"/>
        <dbReference type="Rhea" id="RHEA-COMP:12313"/>
        <dbReference type="Rhea" id="RHEA-COMP:12314"/>
        <dbReference type="ChEBI" id="CHEBI:15377"/>
        <dbReference type="ChEBI" id="CHEBI:16044"/>
        <dbReference type="ChEBI" id="CHEBI:29950"/>
        <dbReference type="ChEBI" id="CHEBI:45764"/>
        <dbReference type="ChEBI" id="CHEBI:50058"/>
        <dbReference type="EC" id="1.8.4.12"/>
    </reaction>
</comment>
<evidence type="ECO:0000256" key="8">
    <source>
        <dbReference type="HAMAP-Rule" id="MF_01401"/>
    </source>
</evidence>
<dbReference type="NCBIfam" id="TIGR00401">
    <property type="entry name" value="msrA"/>
    <property type="match status" value="1"/>
</dbReference>
<dbReference type="GO" id="GO:0034599">
    <property type="term" value="P:cellular response to oxidative stress"/>
    <property type="evidence" value="ECO:0007669"/>
    <property type="project" value="TreeGrafter"/>
</dbReference>
<comment type="caution">
    <text evidence="11">The sequence shown here is derived from an EMBL/GenBank/DDBJ whole genome shotgun (WGS) entry which is preliminary data.</text>
</comment>
<proteinExistence type="inferred from homology"/>
<evidence type="ECO:0000256" key="2">
    <source>
        <dbReference type="ARBA" id="ARBA00023002"/>
    </source>
</evidence>
<evidence type="ECO:0000256" key="5">
    <source>
        <dbReference type="ARBA" id="ARBA00047806"/>
    </source>
</evidence>
<dbReference type="InterPro" id="IPR050162">
    <property type="entry name" value="MsrA_MetSO_reductase"/>
</dbReference>
<evidence type="ECO:0000313" key="11">
    <source>
        <dbReference type="EMBL" id="MBE0346494.1"/>
    </source>
</evidence>
<dbReference type="Gene3D" id="3.30.1060.10">
    <property type="entry name" value="Peptide methionine sulphoxide reductase MsrA"/>
    <property type="match status" value="1"/>
</dbReference>
<dbReference type="InterPro" id="IPR011057">
    <property type="entry name" value="Mss4-like_sf"/>
</dbReference>
<evidence type="ECO:0000256" key="6">
    <source>
        <dbReference type="ARBA" id="ARBA00048488"/>
    </source>
</evidence>